<dbReference type="STRING" id="38300.SPRI_0927"/>
<dbReference type="EMBL" id="CP011340">
    <property type="protein sequence ID" value="ALC19233.1"/>
    <property type="molecule type" value="Genomic_DNA"/>
</dbReference>
<sequence length="65" mass="7042">MASLAPDSSRALQSLRLPGSGRAGDHDELGIGIDDDLVVLWSTGLVWVLEESNTVGSLFWLVRDF</sequence>
<reference evidence="1 2" key="1">
    <citation type="submission" date="2015-08" db="EMBL/GenBank/DDBJ databases">
        <title>Genome sequence of the pristinamycin over-producing bacterium Streptomyces pristinaespiralis HCCB10218.</title>
        <authorList>
            <person name="Tian J."/>
            <person name="Yang J."/>
            <person name="Li L."/>
            <person name="Ruan L."/>
            <person name="Wei W."/>
            <person name="Zheng G."/>
            <person name="Wei Z."/>
            <person name="Yang S."/>
            <person name="Ge M."/>
            <person name="Jiang W."/>
            <person name="Lu Y."/>
        </authorList>
    </citation>
    <scope>NUCLEOTIDE SEQUENCE [LARGE SCALE GENOMIC DNA]</scope>
    <source>
        <strain evidence="1 2">HCCB 10218</strain>
    </source>
</reference>
<proteinExistence type="predicted"/>
<dbReference type="KEGG" id="spri:SPRI_0927"/>
<dbReference type="PATRIC" id="fig|38300.4.peg.1000"/>
<accession>A0A0M3QHB2</accession>
<protein>
    <submittedName>
        <fullName evidence="1">Uncharacterized protein</fullName>
    </submittedName>
</protein>
<dbReference type="Proteomes" id="UP000060513">
    <property type="component" value="Chromosome"/>
</dbReference>
<organism evidence="1">
    <name type="scientific">Streptomyces pristinaespiralis</name>
    <dbReference type="NCBI Taxonomy" id="38300"/>
    <lineage>
        <taxon>Bacteria</taxon>
        <taxon>Bacillati</taxon>
        <taxon>Actinomycetota</taxon>
        <taxon>Actinomycetes</taxon>
        <taxon>Kitasatosporales</taxon>
        <taxon>Streptomycetaceae</taxon>
        <taxon>Streptomyces</taxon>
    </lineage>
</organism>
<gene>
    <name evidence="1" type="ORF">SPRI_0927</name>
</gene>
<evidence type="ECO:0000313" key="2">
    <source>
        <dbReference type="Proteomes" id="UP000060513"/>
    </source>
</evidence>
<name>A0A0M3QHB2_STRPR</name>
<evidence type="ECO:0000313" key="1">
    <source>
        <dbReference type="EMBL" id="ALC19233.1"/>
    </source>
</evidence>
<dbReference type="AlphaFoldDB" id="A0A0M3QHB2"/>